<dbReference type="OrthoDB" id="1110562at2"/>
<proteinExistence type="predicted"/>
<dbReference type="STRING" id="67285.AQI88_33615"/>
<protein>
    <submittedName>
        <fullName evidence="1">Uncharacterized protein</fullName>
    </submittedName>
</protein>
<sequence length="487" mass="53802">MGYQLGELGRTFRDQMYNVLTGGDGSVPPAKSSFITWCMPGLPYQEADFMFAAQGIGTGATAQEDKLLLQQAFNFASLVDFIPDVTSAYSSERQDGVWRNASGARLSEIYGQILKFSKVIDDQLTDDQKKKLERFRGLLRVTRTVKDIVTEEEKQVTEDSPMLKAYKAGMQAYVAAALAYNNKRIAAQAAVGESGKQAVADWAANAQLYSLQVAAAADDWTSSGYRNDVEEINAYIDQTTEKSMLLWKRNLERFYEEALTSALGPGQSFCYTTVAPGDFATSAGWTNYTMYHQMVDSHSHYETTSWSAGGGLSWGLWSASAGVTSNSSDYSENFQLEDFEMSFDMTQVQIVRPWFYPEFLENRGWDLRKGEGWNYDDMPSDGGTPPKGRFIGYPLQALFIKNLTIRSASLAQAFQAHQSSVSVHASVGFGPFSVNGSYSHSESDQHFHSENDGVTIKVPGMQIIGFVNHLLGKTPNLLDGIDPGQLV</sequence>
<reference evidence="1 2" key="1">
    <citation type="submission" date="2015-10" db="EMBL/GenBank/DDBJ databases">
        <title>Draft genome sequence of Streptomyces cellostaticus DSM 40189, type strain for the species Streptomyces cellostaticus.</title>
        <authorList>
            <person name="Ruckert C."/>
            <person name="Winkler A."/>
            <person name="Kalinowski J."/>
            <person name="Kampfer P."/>
            <person name="Glaeser S."/>
        </authorList>
    </citation>
    <scope>NUCLEOTIDE SEQUENCE [LARGE SCALE GENOMIC DNA]</scope>
    <source>
        <strain evidence="1 2">DSM 40189</strain>
    </source>
</reference>
<name>A0A101NFI8_9ACTN</name>
<gene>
    <name evidence="1" type="ORF">AQI88_33615</name>
</gene>
<dbReference type="AlphaFoldDB" id="A0A101NFI8"/>
<dbReference type="RefSeq" id="WP_067006698.1">
    <property type="nucleotide sequence ID" value="NZ_BNDU01000006.1"/>
</dbReference>
<evidence type="ECO:0000313" key="1">
    <source>
        <dbReference type="EMBL" id="KUM92155.1"/>
    </source>
</evidence>
<organism evidence="1 2">
    <name type="scientific">Streptomyces cellostaticus</name>
    <dbReference type="NCBI Taxonomy" id="67285"/>
    <lineage>
        <taxon>Bacteria</taxon>
        <taxon>Bacillati</taxon>
        <taxon>Actinomycetota</taxon>
        <taxon>Actinomycetes</taxon>
        <taxon>Kitasatosporales</taxon>
        <taxon>Streptomycetaceae</taxon>
        <taxon>Streptomyces</taxon>
    </lineage>
</organism>
<keyword evidence="2" id="KW-1185">Reference proteome</keyword>
<comment type="caution">
    <text evidence="1">The sequence shown here is derived from an EMBL/GenBank/DDBJ whole genome shotgun (WGS) entry which is preliminary data.</text>
</comment>
<dbReference type="EMBL" id="LMWL01000065">
    <property type="protein sequence ID" value="KUM92155.1"/>
    <property type="molecule type" value="Genomic_DNA"/>
</dbReference>
<evidence type="ECO:0000313" key="2">
    <source>
        <dbReference type="Proteomes" id="UP000054241"/>
    </source>
</evidence>
<dbReference type="Proteomes" id="UP000054241">
    <property type="component" value="Unassembled WGS sequence"/>
</dbReference>
<accession>A0A101NFI8</accession>